<dbReference type="InterPro" id="IPR014747">
    <property type="entry name" value="Bac_photo_RC_H_C"/>
</dbReference>
<dbReference type="Pfam" id="PF05239">
    <property type="entry name" value="PRC"/>
    <property type="match status" value="1"/>
</dbReference>
<accession>A0A6J4MWB6</accession>
<feature type="compositionally biased region" description="Basic and acidic residues" evidence="1">
    <location>
        <begin position="170"/>
        <end position="180"/>
    </location>
</feature>
<dbReference type="InterPro" id="IPR052967">
    <property type="entry name" value="Stress_Response_Assoc"/>
</dbReference>
<dbReference type="InterPro" id="IPR027275">
    <property type="entry name" value="PRC-brl_dom"/>
</dbReference>
<feature type="compositionally biased region" description="Basic and acidic residues" evidence="1">
    <location>
        <begin position="206"/>
        <end position="218"/>
    </location>
</feature>
<feature type="compositionally biased region" description="Low complexity" evidence="1">
    <location>
        <begin position="113"/>
        <end position="130"/>
    </location>
</feature>
<feature type="domain" description="PRC-barrel" evidence="2">
    <location>
        <begin position="17"/>
        <end position="77"/>
    </location>
</feature>
<dbReference type="InterPro" id="IPR011033">
    <property type="entry name" value="PRC_barrel-like_sf"/>
</dbReference>
<feature type="domain" description="DUF2382" evidence="3">
    <location>
        <begin position="165"/>
        <end position="276"/>
    </location>
</feature>
<feature type="region of interest" description="Disordered" evidence="1">
    <location>
        <begin position="206"/>
        <end position="226"/>
    </location>
</feature>
<name>A0A6J4MWB6_9ACTN</name>
<dbReference type="InterPro" id="IPR019060">
    <property type="entry name" value="DUF2382"/>
</dbReference>
<evidence type="ECO:0000259" key="3">
    <source>
        <dbReference type="Pfam" id="PF09557"/>
    </source>
</evidence>
<dbReference type="EMBL" id="CADCUO010000002">
    <property type="protein sequence ID" value="CAA9370684.1"/>
    <property type="molecule type" value="Genomic_DNA"/>
</dbReference>
<organism evidence="4">
    <name type="scientific">uncultured Propionibacteriaceae bacterium</name>
    <dbReference type="NCBI Taxonomy" id="257457"/>
    <lineage>
        <taxon>Bacteria</taxon>
        <taxon>Bacillati</taxon>
        <taxon>Actinomycetota</taxon>
        <taxon>Actinomycetes</taxon>
        <taxon>Propionibacteriales</taxon>
        <taxon>Propionibacteriaceae</taxon>
        <taxon>environmental samples</taxon>
    </lineage>
</organism>
<dbReference type="PANTHER" id="PTHR38463:SF1">
    <property type="entry name" value="STRESS RESPONSE PROTEIN YSNF"/>
    <property type="match status" value="1"/>
</dbReference>
<feature type="region of interest" description="Disordered" evidence="1">
    <location>
        <begin position="265"/>
        <end position="285"/>
    </location>
</feature>
<evidence type="ECO:0000259" key="2">
    <source>
        <dbReference type="Pfam" id="PF05239"/>
    </source>
</evidence>
<feature type="region of interest" description="Disordered" evidence="1">
    <location>
        <begin position="113"/>
        <end position="180"/>
    </location>
</feature>
<gene>
    <name evidence="4" type="ORF">AVDCRST_MAG75-28</name>
</gene>
<feature type="compositionally biased region" description="Basic and acidic residues" evidence="1">
    <location>
        <begin position="268"/>
        <end position="285"/>
    </location>
</feature>
<dbReference type="Pfam" id="PF09557">
    <property type="entry name" value="DUF2382"/>
    <property type="match status" value="1"/>
</dbReference>
<dbReference type="AlphaFoldDB" id="A0A6J4MWB6"/>
<evidence type="ECO:0000313" key="4">
    <source>
        <dbReference type="EMBL" id="CAA9370684.1"/>
    </source>
</evidence>
<sequence>MVTKEQAQTLAGSSGNVVSTTGDKIGGIGQIYVDDTTGDPTWVTVKTGLFGTSQSFVPLENASVNGDDIQVAYDKDKVKDAPRVDADGDITPEEEDRLYAYYGLGGTSYSDTDTTSGYTDTDTTSGYTDTEGAGVASGRGNDSGFNSERDTVGHDTSGPTTDDAMTLSEEQLRVGTERREAGRARLRKYVVTENVTQTVPVSREEVRVEREPITDANRDSAMAGPAISEEEHEVILHEERPVVQKDAVPVERVRLDTETVTEQVDVSDEVRKERIDTDLDGDRNR</sequence>
<feature type="region of interest" description="Disordered" evidence="1">
    <location>
        <begin position="1"/>
        <end position="20"/>
    </location>
</feature>
<dbReference type="SUPFAM" id="SSF50346">
    <property type="entry name" value="PRC-barrel domain"/>
    <property type="match status" value="1"/>
</dbReference>
<dbReference type="GO" id="GO:0030077">
    <property type="term" value="C:plasma membrane light-harvesting complex"/>
    <property type="evidence" value="ECO:0007669"/>
    <property type="project" value="InterPro"/>
</dbReference>
<dbReference type="NCBIfam" id="TIGR02271">
    <property type="entry name" value="YsnF/AvaK domain"/>
    <property type="match status" value="1"/>
</dbReference>
<proteinExistence type="predicted"/>
<evidence type="ECO:0000256" key="1">
    <source>
        <dbReference type="SAM" id="MobiDB-lite"/>
    </source>
</evidence>
<dbReference type="GO" id="GO:0019684">
    <property type="term" value="P:photosynthesis, light reaction"/>
    <property type="evidence" value="ECO:0007669"/>
    <property type="project" value="InterPro"/>
</dbReference>
<dbReference type="Gene3D" id="3.90.50.10">
    <property type="entry name" value="Photosynthetic Reaction Center, subunit H, domain 2"/>
    <property type="match status" value="1"/>
</dbReference>
<dbReference type="PANTHER" id="PTHR38463">
    <property type="entry name" value="STRESS RESPONSE PROTEIN YSNF"/>
    <property type="match status" value="1"/>
</dbReference>
<reference evidence="4" key="1">
    <citation type="submission" date="2020-02" db="EMBL/GenBank/DDBJ databases">
        <authorList>
            <person name="Meier V. D."/>
        </authorList>
    </citation>
    <scope>NUCLEOTIDE SEQUENCE</scope>
    <source>
        <strain evidence="4">AVDCRST_MAG75</strain>
    </source>
</reference>
<protein>
    <submittedName>
        <fullName evidence="4">Putative conserved domain protein</fullName>
    </submittedName>
</protein>